<dbReference type="EC" id="2.7.13.3" evidence="3"/>
<dbReference type="SMART" id="SM00387">
    <property type="entry name" value="HATPase_c"/>
    <property type="match status" value="1"/>
</dbReference>
<proteinExistence type="predicted"/>
<evidence type="ECO:0000256" key="6">
    <source>
        <dbReference type="ARBA" id="ARBA00022679"/>
    </source>
</evidence>
<keyword evidence="10" id="KW-0812">Transmembrane</keyword>
<dbReference type="SUPFAM" id="SSF55874">
    <property type="entry name" value="ATPase domain of HSP90 chaperone/DNA topoisomerase II/histidine kinase"/>
    <property type="match status" value="1"/>
</dbReference>
<dbReference type="GO" id="GO:0016301">
    <property type="term" value="F:kinase activity"/>
    <property type="evidence" value="ECO:0007669"/>
    <property type="project" value="UniProtKB-KW"/>
</dbReference>
<dbReference type="Gene3D" id="1.10.287.130">
    <property type="match status" value="1"/>
</dbReference>
<accession>A0ABX3N7F2</accession>
<keyword evidence="8 12" id="KW-0418">Kinase</keyword>
<dbReference type="SUPFAM" id="SSF47384">
    <property type="entry name" value="Homodimeric domain of signal transducing histidine kinase"/>
    <property type="match status" value="1"/>
</dbReference>
<dbReference type="PRINTS" id="PR00344">
    <property type="entry name" value="BCTRLSENSOR"/>
</dbReference>
<evidence type="ECO:0000256" key="3">
    <source>
        <dbReference type="ARBA" id="ARBA00012438"/>
    </source>
</evidence>
<evidence type="ECO:0000256" key="10">
    <source>
        <dbReference type="SAM" id="Phobius"/>
    </source>
</evidence>
<name>A0ABX3N7F2_9FLAO</name>
<gene>
    <name evidence="12" type="ORF">BB021_09475</name>
</gene>
<evidence type="ECO:0000256" key="9">
    <source>
        <dbReference type="ARBA" id="ARBA00022840"/>
    </source>
</evidence>
<dbReference type="EMBL" id="MBDS01000016">
    <property type="protein sequence ID" value="OPB87492.1"/>
    <property type="molecule type" value="Genomic_DNA"/>
</dbReference>
<dbReference type="Pfam" id="PF02518">
    <property type="entry name" value="HATPase_c"/>
    <property type="match status" value="1"/>
</dbReference>
<feature type="transmembrane region" description="Helical" evidence="10">
    <location>
        <begin position="6"/>
        <end position="28"/>
    </location>
</feature>
<dbReference type="PROSITE" id="PS50109">
    <property type="entry name" value="HIS_KIN"/>
    <property type="match status" value="1"/>
</dbReference>
<sequence length="435" mass="50731">MLKNYKWLVSAFALLFLLLVGIQIYFLYKTYQIKENNIYDQLDKNLDRHQSVLRKKLKISDDTIQKRLISFNKGEITKKQLLDFFTKNKETVKPFFSHYVDSIASKSNLEVAISRQYKSILSTPDNKYILDSIVTIYETNRPITKIGRRYGGEWETSTENRDDKTDHLNKFYEFKVKTYYNLQILNIKSIVFRDLTILILSCILILAAVLWLFTLTIKNLISQQKQVEILHTVVDNIAHEFKTPIATLKIAAKSLRKDWNPENLPLVERQINRLESLMQQLHENDDDENVETYYDDWSNYIEDLQFANTKVEFVLHNTTPNTLPFNRTAMETLIKNLCENSAKYGATRVEIDLKAIQNTLDIKIADNGNGIPKKEQQRIFEKFYRIQSDNIHNTKGLGLGLFLVKDIVTRYNGSIELISEPGKGTTFKIALPYED</sequence>
<evidence type="ECO:0000256" key="1">
    <source>
        <dbReference type="ARBA" id="ARBA00000085"/>
    </source>
</evidence>
<dbReference type="CDD" id="cd00075">
    <property type="entry name" value="HATPase"/>
    <property type="match status" value="1"/>
</dbReference>
<dbReference type="Proteomes" id="UP000190016">
    <property type="component" value="Unassembled WGS sequence"/>
</dbReference>
<evidence type="ECO:0000313" key="12">
    <source>
        <dbReference type="EMBL" id="OPB87492.1"/>
    </source>
</evidence>
<evidence type="ECO:0000256" key="8">
    <source>
        <dbReference type="ARBA" id="ARBA00022777"/>
    </source>
</evidence>
<organism evidence="12 13">
    <name type="scientific">Elizabethkingia ursingii</name>
    <dbReference type="NCBI Taxonomy" id="1756150"/>
    <lineage>
        <taxon>Bacteria</taxon>
        <taxon>Pseudomonadati</taxon>
        <taxon>Bacteroidota</taxon>
        <taxon>Flavobacteriia</taxon>
        <taxon>Flavobacteriales</taxon>
        <taxon>Weeksellaceae</taxon>
        <taxon>Elizabethkingia</taxon>
    </lineage>
</organism>
<keyword evidence="10" id="KW-0472">Membrane</keyword>
<keyword evidence="10" id="KW-1133">Transmembrane helix</keyword>
<dbReference type="Gene3D" id="3.30.565.10">
    <property type="entry name" value="Histidine kinase-like ATPase, C-terminal domain"/>
    <property type="match status" value="1"/>
</dbReference>
<reference evidence="12 13" key="1">
    <citation type="submission" date="2016-07" db="EMBL/GenBank/DDBJ databases">
        <title>Revisiting the Taxonomy of the Elizabethkingia Genus based on Whole-Genome Sequencing, Optical Mapping, and MALDI-TOF.</title>
        <authorList>
            <person name="Nicholson A.C."/>
        </authorList>
    </citation>
    <scope>NUCLEOTIDE SEQUENCE [LARGE SCALE GENOMIC DNA]</scope>
    <source>
        <strain evidence="12 13">C1558</strain>
    </source>
</reference>
<comment type="catalytic activity">
    <reaction evidence="1">
        <text>ATP + protein L-histidine = ADP + protein N-phospho-L-histidine.</text>
        <dbReference type="EC" id="2.7.13.3"/>
    </reaction>
</comment>
<dbReference type="InterPro" id="IPR036097">
    <property type="entry name" value="HisK_dim/P_sf"/>
</dbReference>
<evidence type="ECO:0000256" key="5">
    <source>
        <dbReference type="ARBA" id="ARBA00022553"/>
    </source>
</evidence>
<dbReference type="PANTHER" id="PTHR44936">
    <property type="entry name" value="SENSOR PROTEIN CREC"/>
    <property type="match status" value="1"/>
</dbReference>
<dbReference type="InterPro" id="IPR036890">
    <property type="entry name" value="HATPase_C_sf"/>
</dbReference>
<evidence type="ECO:0000259" key="11">
    <source>
        <dbReference type="PROSITE" id="PS50109"/>
    </source>
</evidence>
<evidence type="ECO:0000256" key="4">
    <source>
        <dbReference type="ARBA" id="ARBA00022475"/>
    </source>
</evidence>
<keyword evidence="5" id="KW-0597">Phosphoprotein</keyword>
<dbReference type="RefSeq" id="WP_078778966.1">
    <property type="nucleotide sequence ID" value="NZ_MBDS01000016.1"/>
</dbReference>
<evidence type="ECO:0000313" key="13">
    <source>
        <dbReference type="Proteomes" id="UP000190016"/>
    </source>
</evidence>
<evidence type="ECO:0000256" key="7">
    <source>
        <dbReference type="ARBA" id="ARBA00022741"/>
    </source>
</evidence>
<dbReference type="InterPro" id="IPR005467">
    <property type="entry name" value="His_kinase_dom"/>
</dbReference>
<dbReference type="CDD" id="cd00082">
    <property type="entry name" value="HisKA"/>
    <property type="match status" value="1"/>
</dbReference>
<keyword evidence="7" id="KW-0547">Nucleotide-binding</keyword>
<dbReference type="Pfam" id="PF00512">
    <property type="entry name" value="HisKA"/>
    <property type="match status" value="1"/>
</dbReference>
<dbReference type="SMART" id="SM00388">
    <property type="entry name" value="HisKA"/>
    <property type="match status" value="1"/>
</dbReference>
<feature type="domain" description="Histidine kinase" evidence="11">
    <location>
        <begin position="236"/>
        <end position="435"/>
    </location>
</feature>
<dbReference type="InterPro" id="IPR003661">
    <property type="entry name" value="HisK_dim/P_dom"/>
</dbReference>
<dbReference type="InterPro" id="IPR003594">
    <property type="entry name" value="HATPase_dom"/>
</dbReference>
<dbReference type="InterPro" id="IPR004358">
    <property type="entry name" value="Sig_transdc_His_kin-like_C"/>
</dbReference>
<protein>
    <recommendedName>
        <fullName evidence="3">histidine kinase</fullName>
        <ecNumber evidence="3">2.7.13.3</ecNumber>
    </recommendedName>
</protein>
<comment type="caution">
    <text evidence="12">The sequence shown here is derived from an EMBL/GenBank/DDBJ whole genome shotgun (WGS) entry which is preliminary data.</text>
</comment>
<keyword evidence="13" id="KW-1185">Reference proteome</keyword>
<dbReference type="InterPro" id="IPR050980">
    <property type="entry name" value="2C_sensor_his_kinase"/>
</dbReference>
<dbReference type="PANTHER" id="PTHR44936:SF10">
    <property type="entry name" value="SENSOR PROTEIN RSTB"/>
    <property type="match status" value="1"/>
</dbReference>
<feature type="transmembrane region" description="Helical" evidence="10">
    <location>
        <begin position="195"/>
        <end position="217"/>
    </location>
</feature>
<evidence type="ECO:0000256" key="2">
    <source>
        <dbReference type="ARBA" id="ARBA00004651"/>
    </source>
</evidence>
<comment type="subcellular location">
    <subcellularLocation>
        <location evidence="2">Cell membrane</location>
        <topology evidence="2">Multi-pass membrane protein</topology>
    </subcellularLocation>
</comment>
<keyword evidence="6" id="KW-0808">Transferase</keyword>
<keyword evidence="9" id="KW-0067">ATP-binding</keyword>
<keyword evidence="4" id="KW-1003">Cell membrane</keyword>